<evidence type="ECO:0000313" key="3">
    <source>
        <dbReference type="Proteomes" id="UP000612855"/>
    </source>
</evidence>
<dbReference type="InterPro" id="IPR011928">
    <property type="entry name" value="Phage_phiJL001_Gp84"/>
</dbReference>
<organism evidence="2 3">
    <name type="scientific">Primorskyibacter flagellatus</name>
    <dbReference type="NCBI Taxonomy" id="1387277"/>
    <lineage>
        <taxon>Bacteria</taxon>
        <taxon>Pseudomonadati</taxon>
        <taxon>Pseudomonadota</taxon>
        <taxon>Alphaproteobacteria</taxon>
        <taxon>Rhodobacterales</taxon>
        <taxon>Roseobacteraceae</taxon>
        <taxon>Primorskyibacter</taxon>
    </lineage>
</organism>
<proteinExistence type="predicted"/>
<dbReference type="Pfam" id="PF09931">
    <property type="entry name" value="Phage_phiJL001_Gp84_N"/>
    <property type="match status" value="1"/>
</dbReference>
<dbReference type="NCBIfam" id="TIGR02218">
    <property type="entry name" value="phg_TIGR02218"/>
    <property type="match status" value="1"/>
</dbReference>
<evidence type="ECO:0000313" key="2">
    <source>
        <dbReference type="EMBL" id="GGE21755.1"/>
    </source>
</evidence>
<comment type="caution">
    <text evidence="2">The sequence shown here is derived from an EMBL/GenBank/DDBJ whole genome shotgun (WGS) entry which is preliminary data.</text>
</comment>
<accession>A0A917A169</accession>
<gene>
    <name evidence="2" type="ORF">GCM10011360_07870</name>
</gene>
<dbReference type="Pfam" id="PF09356">
    <property type="entry name" value="Phage_BR0599"/>
    <property type="match status" value="1"/>
</dbReference>
<dbReference type="RefSeq" id="WP_188476365.1">
    <property type="nucleotide sequence ID" value="NZ_BMFJ01000001.1"/>
</dbReference>
<dbReference type="InterPro" id="IPR018964">
    <property type="entry name" value="Phage_phiJL001_Gp84_C"/>
</dbReference>
<feature type="domain" description="Bacteriophage phiJL001 Gp84 C-terminal" evidence="1">
    <location>
        <begin position="193"/>
        <end position="275"/>
    </location>
</feature>
<dbReference type="EMBL" id="BMFJ01000001">
    <property type="protein sequence ID" value="GGE21755.1"/>
    <property type="molecule type" value="Genomic_DNA"/>
</dbReference>
<reference evidence="3" key="1">
    <citation type="journal article" date="2019" name="Int. J. Syst. Evol. Microbiol.">
        <title>The Global Catalogue of Microorganisms (GCM) 10K type strain sequencing project: providing services to taxonomists for standard genome sequencing and annotation.</title>
        <authorList>
            <consortium name="The Broad Institute Genomics Platform"/>
            <consortium name="The Broad Institute Genome Sequencing Center for Infectious Disease"/>
            <person name="Wu L."/>
            <person name="Ma J."/>
        </authorList>
    </citation>
    <scope>NUCLEOTIDE SEQUENCE [LARGE SCALE GENOMIC DNA]</scope>
    <source>
        <strain evidence="3">CGMCC 1.12664</strain>
    </source>
</reference>
<dbReference type="AlphaFoldDB" id="A0A917A169"/>
<evidence type="ECO:0000259" key="1">
    <source>
        <dbReference type="Pfam" id="PF09356"/>
    </source>
</evidence>
<protein>
    <recommendedName>
        <fullName evidence="1">Bacteriophage phiJL001 Gp84 C-terminal domain-containing protein</fullName>
    </recommendedName>
</protein>
<keyword evidence="3" id="KW-1185">Reference proteome</keyword>
<dbReference type="Proteomes" id="UP000612855">
    <property type="component" value="Unassembled WGS sequence"/>
</dbReference>
<sequence>MAFNDALAAHLATGTTTVCHAWAITRGDGEVLGFTDHDRDLSFDGVDFRAGTGLTAMALQQETGLSVDNSEAIGALSDAAIREADIDAGRFDGAEVRAWLVNWADVTARQAIFAGSIGEIRRAGGSFTAELRGLAEALNRPTGRVYQAPCGAVLGDASCGVDLSAPGYFAETGVVSVDGATLVLPALPDFEPGWFARGRLVVLDGAAEGLSGVVKRDHADDGARRIDLWSALRAEVAPGDRVRIEAGCDKSMDMCRFRFNNLLNYQGFPDIPGEDWMTAFPANSPEINGGSRR</sequence>
<name>A0A917A169_9RHOB</name>